<dbReference type="Proteomes" id="UP000739538">
    <property type="component" value="Unassembled WGS sequence"/>
</dbReference>
<evidence type="ECO:0000256" key="3">
    <source>
        <dbReference type="ARBA" id="ARBA00013080"/>
    </source>
</evidence>
<evidence type="ECO:0000256" key="9">
    <source>
        <dbReference type="PROSITE-ProRule" id="PRU10125"/>
    </source>
</evidence>
<dbReference type="Pfam" id="PF01678">
    <property type="entry name" value="DAP_epimerase"/>
    <property type="match status" value="2"/>
</dbReference>
<comment type="caution">
    <text evidence="8">Lacks conserved residue(s) required for the propagation of feature annotation.</text>
</comment>
<evidence type="ECO:0000256" key="1">
    <source>
        <dbReference type="ARBA" id="ARBA00005196"/>
    </source>
</evidence>
<comment type="similarity">
    <text evidence="2 8">Belongs to the diaminopimelate epimerase family.</text>
</comment>
<keyword evidence="8" id="KW-0963">Cytoplasm</keyword>
<dbReference type="InterPro" id="IPR001653">
    <property type="entry name" value="DAP_epimerase_DapF"/>
</dbReference>
<dbReference type="GO" id="GO:0005829">
    <property type="term" value="C:cytosol"/>
    <property type="evidence" value="ECO:0007669"/>
    <property type="project" value="TreeGrafter"/>
</dbReference>
<feature type="site" description="Could be important to modulate the pK values of the two catalytic cysteine residues" evidence="8">
    <location>
        <position position="183"/>
    </location>
</feature>
<dbReference type="PANTHER" id="PTHR31689">
    <property type="entry name" value="DIAMINOPIMELATE EPIMERASE, CHLOROPLASTIC"/>
    <property type="match status" value="1"/>
</dbReference>
<evidence type="ECO:0000256" key="2">
    <source>
        <dbReference type="ARBA" id="ARBA00010219"/>
    </source>
</evidence>
<comment type="catalytic activity">
    <reaction evidence="7 8">
        <text>(2S,6S)-2,6-diaminopimelate = meso-2,6-diaminopimelate</text>
        <dbReference type="Rhea" id="RHEA:15393"/>
        <dbReference type="ChEBI" id="CHEBI:57609"/>
        <dbReference type="ChEBI" id="CHEBI:57791"/>
        <dbReference type="EC" id="5.1.1.7"/>
    </reaction>
</comment>
<sequence length="305" mass="33104">MTTRRPEGDALRSQSAIDVRVRSPHVVPFEKLDGAGNDFVLLRAPAPIPDAEMIRRLLHRHHGIGGDGLLYLRTGDRLHADDAELDAAADYWNSDGGRAEYCGNGARCVAAVLLVDRADDYTVRFRLSDVLVRARRDGDAREGRYAVAHPIPRRHDCPSEIIGLASTLGLLEPPTLFDSGVPHLVLVTEDPRSFDLERWAPIFRSHPSLGAAGANVDIVSAKPTEGRFFVRTFERGVEGETLACGSGLLAVGTHLGARDGDRSVTLQSASGAVFRVWEEDSDAYLAGPARRVFHGEVDLDATGRA</sequence>
<comment type="function">
    <text evidence="8">Catalyzes the stereoinversion of LL-2,6-diaminopimelate (L,L-DAP) to meso-diaminopimelate (meso-DAP), a precursor of L-lysine and an essential component of the bacterial peptidoglycan.</text>
</comment>
<comment type="caution">
    <text evidence="10">The sequence shown here is derived from an EMBL/GenBank/DDBJ whole genome shotgun (WGS) entry which is preliminary data.</text>
</comment>
<dbReference type="NCBIfam" id="TIGR00652">
    <property type="entry name" value="DapF"/>
    <property type="match status" value="1"/>
</dbReference>
<reference evidence="10" key="1">
    <citation type="submission" date="2020-04" db="EMBL/GenBank/DDBJ databases">
        <authorList>
            <person name="Zhang T."/>
        </authorList>
    </citation>
    <scope>NUCLEOTIDE SEQUENCE</scope>
    <source>
        <strain evidence="10">HKST-UBA02</strain>
    </source>
</reference>
<dbReference type="HAMAP" id="MF_00197">
    <property type="entry name" value="DAP_epimerase"/>
    <property type="match status" value="1"/>
</dbReference>
<feature type="active site" description="Proton donor" evidence="8">
    <location>
        <position position="102"/>
    </location>
</feature>
<feature type="binding site" evidence="8">
    <location>
        <position position="37"/>
    </location>
    <ligand>
        <name>substrate</name>
    </ligand>
</feature>
<dbReference type="InterPro" id="IPR018510">
    <property type="entry name" value="DAP_epimerase_AS"/>
</dbReference>
<evidence type="ECO:0000256" key="8">
    <source>
        <dbReference type="HAMAP-Rule" id="MF_00197"/>
    </source>
</evidence>
<dbReference type="GO" id="GO:0008837">
    <property type="term" value="F:diaminopimelate epimerase activity"/>
    <property type="evidence" value="ECO:0007669"/>
    <property type="project" value="UniProtKB-UniRule"/>
</dbReference>
<feature type="binding site" evidence="8">
    <location>
        <begin position="245"/>
        <end position="246"/>
    </location>
    <ligand>
        <name>substrate</name>
    </ligand>
</feature>
<evidence type="ECO:0000256" key="4">
    <source>
        <dbReference type="ARBA" id="ARBA00022605"/>
    </source>
</evidence>
<dbReference type="Gene3D" id="3.10.310.10">
    <property type="entry name" value="Diaminopimelate Epimerase, Chain A, domain 1"/>
    <property type="match status" value="2"/>
</dbReference>
<organism evidence="10 11">
    <name type="scientific">Eiseniibacteriota bacterium</name>
    <dbReference type="NCBI Taxonomy" id="2212470"/>
    <lineage>
        <taxon>Bacteria</taxon>
        <taxon>Candidatus Eiseniibacteriota</taxon>
    </lineage>
</organism>
<feature type="binding site" evidence="8">
    <location>
        <begin position="103"/>
        <end position="104"/>
    </location>
    <ligand>
        <name>substrate</name>
    </ligand>
</feature>
<keyword evidence="6 8" id="KW-0413">Isomerase</keyword>
<dbReference type="PANTHER" id="PTHR31689:SF0">
    <property type="entry name" value="DIAMINOPIMELATE EPIMERASE"/>
    <property type="match status" value="1"/>
</dbReference>
<comment type="pathway">
    <text evidence="1 8">Amino-acid biosynthesis; L-lysine biosynthesis via DAP pathway; DL-2,6-diaminopimelate from LL-2,6-diaminopimelate: step 1/1.</text>
</comment>
<proteinExistence type="inferred from homology"/>
<evidence type="ECO:0000256" key="7">
    <source>
        <dbReference type="ARBA" id="ARBA00051712"/>
    </source>
</evidence>
<evidence type="ECO:0000256" key="6">
    <source>
        <dbReference type="ARBA" id="ARBA00023235"/>
    </source>
</evidence>
<dbReference type="AlphaFoldDB" id="A0A956NHA2"/>
<gene>
    <name evidence="8 10" type="primary">dapF</name>
    <name evidence="10" type="ORF">KDA27_25590</name>
</gene>
<dbReference type="GO" id="GO:0009089">
    <property type="term" value="P:lysine biosynthetic process via diaminopimelate"/>
    <property type="evidence" value="ECO:0007669"/>
    <property type="project" value="UniProtKB-UniRule"/>
</dbReference>
<feature type="binding site" evidence="8">
    <location>
        <begin position="234"/>
        <end position="235"/>
    </location>
    <ligand>
        <name>substrate</name>
    </ligand>
</feature>
<keyword evidence="4 8" id="KW-0028">Amino-acid biosynthesis</keyword>
<comment type="subcellular location">
    <subcellularLocation>
        <location evidence="8">Cytoplasm</location>
    </subcellularLocation>
</comment>
<accession>A0A956NHA2</accession>
<comment type="subunit">
    <text evidence="8">Homodimer.</text>
</comment>
<protein>
    <recommendedName>
        <fullName evidence="3 8">Diaminopimelate epimerase</fullName>
        <shortName evidence="8">DAP epimerase</shortName>
        <ecNumber evidence="3 8">5.1.1.7</ecNumber>
    </recommendedName>
    <alternativeName>
        <fullName evidence="8">PLP-independent amino acid racemase</fullName>
    </alternativeName>
</protein>
<feature type="binding site" evidence="8">
    <location>
        <position position="93"/>
    </location>
    <ligand>
        <name>substrate</name>
    </ligand>
</feature>
<reference evidence="10" key="2">
    <citation type="journal article" date="2021" name="Microbiome">
        <title>Successional dynamics and alternative stable states in a saline activated sludge microbial community over 9 years.</title>
        <authorList>
            <person name="Wang Y."/>
            <person name="Ye J."/>
            <person name="Ju F."/>
            <person name="Liu L."/>
            <person name="Boyd J.A."/>
            <person name="Deng Y."/>
            <person name="Parks D.H."/>
            <person name="Jiang X."/>
            <person name="Yin X."/>
            <person name="Woodcroft B.J."/>
            <person name="Tyson G.W."/>
            <person name="Hugenholtz P."/>
            <person name="Polz M.F."/>
            <person name="Zhang T."/>
        </authorList>
    </citation>
    <scope>NUCLEOTIDE SEQUENCE</scope>
    <source>
        <strain evidence="10">HKST-UBA02</strain>
    </source>
</reference>
<evidence type="ECO:0000313" key="11">
    <source>
        <dbReference type="Proteomes" id="UP000739538"/>
    </source>
</evidence>
<dbReference type="SUPFAM" id="SSF54506">
    <property type="entry name" value="Diaminopimelate epimerase-like"/>
    <property type="match status" value="2"/>
</dbReference>
<feature type="active site" evidence="9">
    <location>
        <position position="102"/>
    </location>
</feature>
<feature type="binding site" evidence="8">
    <location>
        <position position="215"/>
    </location>
    <ligand>
        <name>substrate</name>
    </ligand>
</feature>
<name>A0A956NHA2_UNCEI</name>
<evidence type="ECO:0000313" key="10">
    <source>
        <dbReference type="EMBL" id="MCA9759193.1"/>
    </source>
</evidence>
<dbReference type="EMBL" id="JAGQHS010000283">
    <property type="protein sequence ID" value="MCA9759193.1"/>
    <property type="molecule type" value="Genomic_DNA"/>
</dbReference>
<evidence type="ECO:0000256" key="5">
    <source>
        <dbReference type="ARBA" id="ARBA00023154"/>
    </source>
</evidence>
<dbReference type="PROSITE" id="PS01326">
    <property type="entry name" value="DAP_EPIMERASE"/>
    <property type="match status" value="1"/>
</dbReference>
<keyword evidence="5 8" id="KW-0457">Lysine biosynthesis</keyword>
<dbReference type="EC" id="5.1.1.7" evidence="3 8"/>
<feature type="site" description="Could be important to modulate the pK values of the two catalytic cysteine residues" evidence="8">
    <location>
        <position position="234"/>
    </location>
</feature>
<feature type="active site" description="Proton acceptor" evidence="8">
    <location>
        <position position="244"/>
    </location>
</feature>